<evidence type="ECO:0000313" key="15">
    <source>
        <dbReference type="EMBL" id="GLA86114.1"/>
    </source>
</evidence>
<dbReference type="PANTHER" id="PTHR43030">
    <property type="entry name" value="PHOSPHOENOLPYRUVATE SYNTHASE"/>
    <property type="match status" value="1"/>
</dbReference>
<dbReference type="EMBL" id="BRPE01000007">
    <property type="protein sequence ID" value="GLA86114.1"/>
    <property type="molecule type" value="Genomic_DNA"/>
</dbReference>
<keyword evidence="6" id="KW-0808">Transferase</keyword>
<evidence type="ECO:0000256" key="1">
    <source>
        <dbReference type="ARBA" id="ARBA00001946"/>
    </source>
</evidence>
<evidence type="ECO:0000256" key="13">
    <source>
        <dbReference type="ARBA" id="ARBA00047700"/>
    </source>
</evidence>
<keyword evidence="11" id="KW-0460">Magnesium</keyword>
<evidence type="ECO:0000313" key="16">
    <source>
        <dbReference type="Proteomes" id="UP001144157"/>
    </source>
</evidence>
<keyword evidence="7" id="KW-0479">Metal-binding</keyword>
<accession>A0A9W6ENM5</accession>
<protein>
    <recommendedName>
        <fullName evidence="5">pyruvate, water dikinase</fullName>
        <ecNumber evidence="5">2.7.9.2</ecNumber>
    </recommendedName>
    <alternativeName>
        <fullName evidence="12">Pyruvate, water dikinase</fullName>
    </alternativeName>
</protein>
<evidence type="ECO:0000256" key="10">
    <source>
        <dbReference type="ARBA" id="ARBA00022840"/>
    </source>
</evidence>
<dbReference type="InterPro" id="IPR013815">
    <property type="entry name" value="ATP_grasp_subdomain_1"/>
</dbReference>
<evidence type="ECO:0000256" key="9">
    <source>
        <dbReference type="ARBA" id="ARBA00022777"/>
    </source>
</evidence>
<dbReference type="EC" id="2.7.9.2" evidence="5"/>
<dbReference type="AlphaFoldDB" id="A0A9W6ENM5"/>
<comment type="similarity">
    <text evidence="4">Belongs to the PEP-utilizing enzyme family.</text>
</comment>
<keyword evidence="8" id="KW-0547">Nucleotide-binding</keyword>
<dbReference type="GO" id="GO:0005524">
    <property type="term" value="F:ATP binding"/>
    <property type="evidence" value="ECO:0007669"/>
    <property type="project" value="UniProtKB-KW"/>
</dbReference>
<evidence type="ECO:0000259" key="14">
    <source>
        <dbReference type="Pfam" id="PF01326"/>
    </source>
</evidence>
<dbReference type="Gene3D" id="3.30.1490.20">
    <property type="entry name" value="ATP-grasp fold, A domain"/>
    <property type="match status" value="1"/>
</dbReference>
<dbReference type="GO" id="GO:0008986">
    <property type="term" value="F:pyruvate, water dikinase activity"/>
    <property type="evidence" value="ECO:0007669"/>
    <property type="project" value="UniProtKB-EC"/>
</dbReference>
<comment type="pathway">
    <text evidence="3">Carbohydrate biosynthesis; gluconeogenesis.</text>
</comment>
<comment type="catalytic activity">
    <reaction evidence="13">
        <text>pyruvate + ATP + H2O = phosphoenolpyruvate + AMP + phosphate + 2 H(+)</text>
        <dbReference type="Rhea" id="RHEA:11364"/>
        <dbReference type="ChEBI" id="CHEBI:15361"/>
        <dbReference type="ChEBI" id="CHEBI:15377"/>
        <dbReference type="ChEBI" id="CHEBI:15378"/>
        <dbReference type="ChEBI" id="CHEBI:30616"/>
        <dbReference type="ChEBI" id="CHEBI:43474"/>
        <dbReference type="ChEBI" id="CHEBI:58702"/>
        <dbReference type="ChEBI" id="CHEBI:456215"/>
        <dbReference type="EC" id="2.7.9.2"/>
    </reaction>
</comment>
<evidence type="ECO:0000256" key="11">
    <source>
        <dbReference type="ARBA" id="ARBA00022842"/>
    </source>
</evidence>
<comment type="cofactor">
    <cofactor evidence="1">
        <name>Mg(2+)</name>
        <dbReference type="ChEBI" id="CHEBI:18420"/>
    </cofactor>
</comment>
<comment type="caution">
    <text evidence="15">The sequence shown here is derived from an EMBL/GenBank/DDBJ whole genome shotgun (WGS) entry which is preliminary data.</text>
</comment>
<keyword evidence="10" id="KW-0067">ATP-binding</keyword>
<feature type="non-terminal residue" evidence="15">
    <location>
        <position position="90"/>
    </location>
</feature>
<dbReference type="InterPro" id="IPR006319">
    <property type="entry name" value="PEP_synth"/>
</dbReference>
<dbReference type="SUPFAM" id="SSF56059">
    <property type="entry name" value="Glutathione synthetase ATP-binding domain-like"/>
    <property type="match status" value="1"/>
</dbReference>
<proteinExistence type="inferred from homology"/>
<organism evidence="15 16">
    <name type="scientific">Aspergillus tubingensis</name>
    <dbReference type="NCBI Taxonomy" id="5068"/>
    <lineage>
        <taxon>Eukaryota</taxon>
        <taxon>Fungi</taxon>
        <taxon>Dikarya</taxon>
        <taxon>Ascomycota</taxon>
        <taxon>Pezizomycotina</taxon>
        <taxon>Eurotiomycetes</taxon>
        <taxon>Eurotiomycetidae</taxon>
        <taxon>Eurotiales</taxon>
        <taxon>Aspergillaceae</taxon>
        <taxon>Aspergillus</taxon>
        <taxon>Aspergillus subgen. Circumdati</taxon>
    </lineage>
</organism>
<dbReference type="Pfam" id="PF01326">
    <property type="entry name" value="PPDK_N"/>
    <property type="match status" value="1"/>
</dbReference>
<keyword evidence="9" id="KW-0418">Kinase</keyword>
<evidence type="ECO:0000256" key="4">
    <source>
        <dbReference type="ARBA" id="ARBA00007837"/>
    </source>
</evidence>
<feature type="domain" description="Pyruvate phosphate dikinase AMP/ATP-binding" evidence="14">
    <location>
        <begin position="34"/>
        <end position="90"/>
    </location>
</feature>
<sequence length="90" mass="10091">MSYVYWHYINTNEIWKHLAELIADWESGKAHLAETAIRAVYRRLCTKAGVENISVAVWSSVTAEDLSDASFAGQQESYLNIVGEDALLEA</sequence>
<evidence type="ECO:0000256" key="3">
    <source>
        <dbReference type="ARBA" id="ARBA00004742"/>
    </source>
</evidence>
<evidence type="ECO:0000256" key="2">
    <source>
        <dbReference type="ARBA" id="ARBA00002988"/>
    </source>
</evidence>
<dbReference type="Proteomes" id="UP001144157">
    <property type="component" value="Unassembled WGS sequence"/>
</dbReference>
<name>A0A9W6ENM5_ASPTU</name>
<reference evidence="15" key="1">
    <citation type="submission" date="2022-07" db="EMBL/GenBank/DDBJ databases">
        <title>Taxonomy of Aspergillus series Nigri: significant species reduction supported by multi-species coalescent approaches.</title>
        <authorList>
            <person name="Bian C."/>
            <person name="Kusuya Y."/>
            <person name="Sklenar F."/>
            <person name="D'hooge E."/>
            <person name="Yaguchi T."/>
            <person name="Takahashi H."/>
            <person name="Hubka V."/>
        </authorList>
    </citation>
    <scope>NUCLEOTIDE SEQUENCE</scope>
    <source>
        <strain evidence="15">IFM 56815</strain>
    </source>
</reference>
<dbReference type="GO" id="GO:0046872">
    <property type="term" value="F:metal ion binding"/>
    <property type="evidence" value="ECO:0007669"/>
    <property type="project" value="UniProtKB-KW"/>
</dbReference>
<evidence type="ECO:0000256" key="5">
    <source>
        <dbReference type="ARBA" id="ARBA00011996"/>
    </source>
</evidence>
<evidence type="ECO:0000256" key="6">
    <source>
        <dbReference type="ARBA" id="ARBA00022679"/>
    </source>
</evidence>
<evidence type="ECO:0000256" key="7">
    <source>
        <dbReference type="ARBA" id="ARBA00022723"/>
    </source>
</evidence>
<evidence type="ECO:0000256" key="8">
    <source>
        <dbReference type="ARBA" id="ARBA00022741"/>
    </source>
</evidence>
<dbReference type="PANTHER" id="PTHR43030:SF1">
    <property type="entry name" value="PHOSPHOENOLPYRUVATE SYNTHASE"/>
    <property type="match status" value="1"/>
</dbReference>
<evidence type="ECO:0000256" key="12">
    <source>
        <dbReference type="ARBA" id="ARBA00033470"/>
    </source>
</evidence>
<dbReference type="InterPro" id="IPR002192">
    <property type="entry name" value="PPDK_AMP/ATP-bd"/>
</dbReference>
<gene>
    <name evidence="15" type="ORF">AtubIFM56815_010365</name>
</gene>
<comment type="function">
    <text evidence="2">Catalyzes the phosphorylation of pyruvate to phosphoenolpyruvate.</text>
</comment>